<gene>
    <name evidence="1" type="ORF">H5410_021949</name>
</gene>
<comment type="caution">
    <text evidence="1">The sequence shown here is derived from an EMBL/GenBank/DDBJ whole genome shotgun (WGS) entry which is preliminary data.</text>
</comment>
<proteinExistence type="predicted"/>
<accession>A0A9J5ZGQ4</accession>
<dbReference type="EMBL" id="JACXVP010000004">
    <property type="protein sequence ID" value="KAG5610668.1"/>
    <property type="molecule type" value="Genomic_DNA"/>
</dbReference>
<name>A0A9J5ZGQ4_SOLCO</name>
<evidence type="ECO:0000313" key="1">
    <source>
        <dbReference type="EMBL" id="KAG5610668.1"/>
    </source>
</evidence>
<evidence type="ECO:0000313" key="2">
    <source>
        <dbReference type="Proteomes" id="UP000824120"/>
    </source>
</evidence>
<dbReference type="AlphaFoldDB" id="A0A9J5ZGQ4"/>
<organism evidence="1 2">
    <name type="scientific">Solanum commersonii</name>
    <name type="common">Commerson's wild potato</name>
    <name type="synonym">Commerson's nightshade</name>
    <dbReference type="NCBI Taxonomy" id="4109"/>
    <lineage>
        <taxon>Eukaryota</taxon>
        <taxon>Viridiplantae</taxon>
        <taxon>Streptophyta</taxon>
        <taxon>Embryophyta</taxon>
        <taxon>Tracheophyta</taxon>
        <taxon>Spermatophyta</taxon>
        <taxon>Magnoliopsida</taxon>
        <taxon>eudicotyledons</taxon>
        <taxon>Gunneridae</taxon>
        <taxon>Pentapetalae</taxon>
        <taxon>asterids</taxon>
        <taxon>lamiids</taxon>
        <taxon>Solanales</taxon>
        <taxon>Solanaceae</taxon>
        <taxon>Solanoideae</taxon>
        <taxon>Solaneae</taxon>
        <taxon>Solanum</taxon>
    </lineage>
</organism>
<sequence>MLYLLFDYVTFGKKPEATEGTRRLAEKNPNRPLFAPLSPCCTVTFSGSPKQFGGSPTGLATMV</sequence>
<keyword evidence="2" id="KW-1185">Reference proteome</keyword>
<reference evidence="1 2" key="1">
    <citation type="submission" date="2020-09" db="EMBL/GenBank/DDBJ databases">
        <title>De no assembly of potato wild relative species, Solanum commersonii.</title>
        <authorList>
            <person name="Cho K."/>
        </authorList>
    </citation>
    <scope>NUCLEOTIDE SEQUENCE [LARGE SCALE GENOMIC DNA]</scope>
    <source>
        <strain evidence="1">LZ3.2</strain>
        <tissue evidence="1">Leaf</tissue>
    </source>
</reference>
<protein>
    <submittedName>
        <fullName evidence="1">Uncharacterized protein</fullName>
    </submittedName>
</protein>
<dbReference type="Proteomes" id="UP000824120">
    <property type="component" value="Chromosome 4"/>
</dbReference>